<dbReference type="PANTHER" id="PTHR46268">
    <property type="entry name" value="STRESS RESPONSE PROTEIN NHAX"/>
    <property type="match status" value="1"/>
</dbReference>
<dbReference type="RefSeq" id="WP_044498780.1">
    <property type="nucleotide sequence ID" value="NZ_LK391969.1"/>
</dbReference>
<sequence length="267" mass="29091">MLNHCVLAFDYSDSWQKTCERLPSIVQLVKVQRLTLVHVVDTTRRMNVEDSTAAAASHLQDLAIKLSGEMGITVNYEVRSGFAATELHEAARRLRADGIIVLNQSHSVGRALFHGNVALNLARITHLPLLILPASGPVPEPSAPVLLATDGSRPAQVAQRVFERFLTPGRHGLVVWVETDDADDNAAVVRGQLDELSQRHEQVIARHLKGSAVREIVKVADAEQVSLVILGKRGTTPIQELMVGSTAEGVARESERPVLLVPINTEL</sequence>
<dbReference type="SUPFAM" id="SSF52402">
    <property type="entry name" value="Adenine nucleotide alpha hydrolases-like"/>
    <property type="match status" value="2"/>
</dbReference>
<organism evidence="3">
    <name type="scientific">Pseudomonas saudimassiliensis</name>
    <dbReference type="NCBI Taxonomy" id="1461581"/>
    <lineage>
        <taxon>Bacteria</taxon>
        <taxon>Pseudomonadati</taxon>
        <taxon>Pseudomonadota</taxon>
        <taxon>Gammaproteobacteria</taxon>
        <taxon>Pseudomonadales</taxon>
        <taxon>Pseudomonadaceae</taxon>
        <taxon>Pseudomonas</taxon>
    </lineage>
</organism>
<dbReference type="PATRIC" id="fig|1461581.3.peg.1146"/>
<evidence type="ECO:0000259" key="2">
    <source>
        <dbReference type="Pfam" id="PF00582"/>
    </source>
</evidence>
<dbReference type="InterPro" id="IPR006016">
    <property type="entry name" value="UspA"/>
</dbReference>
<evidence type="ECO:0000256" key="1">
    <source>
        <dbReference type="ARBA" id="ARBA00008791"/>
    </source>
</evidence>
<protein>
    <submittedName>
        <fullName evidence="3">Universal stress protein</fullName>
    </submittedName>
</protein>
<dbReference type="PANTHER" id="PTHR46268:SF26">
    <property type="entry name" value="UNIVERSAL STRESS PROTEIN MJ0577"/>
    <property type="match status" value="1"/>
</dbReference>
<dbReference type="AlphaFoldDB" id="A0A078MDQ4"/>
<dbReference type="Pfam" id="PF00582">
    <property type="entry name" value="Usp"/>
    <property type="match status" value="2"/>
</dbReference>
<dbReference type="InterPro" id="IPR014729">
    <property type="entry name" value="Rossmann-like_a/b/a_fold"/>
</dbReference>
<dbReference type="InterPro" id="IPR006015">
    <property type="entry name" value="Universal_stress_UspA"/>
</dbReference>
<gene>
    <name evidence="3" type="ORF">BN1049_01170</name>
</gene>
<feature type="domain" description="UspA" evidence="2">
    <location>
        <begin position="1"/>
        <end position="133"/>
    </location>
</feature>
<proteinExistence type="inferred from homology"/>
<dbReference type="EMBL" id="LK391969">
    <property type="protein sequence ID" value="CEF26243.1"/>
    <property type="molecule type" value="Genomic_DNA"/>
</dbReference>
<accession>A0A078MDQ4</accession>
<name>A0A078MDQ4_9PSED</name>
<dbReference type="CDD" id="cd00293">
    <property type="entry name" value="USP-like"/>
    <property type="match status" value="2"/>
</dbReference>
<feature type="domain" description="UspA" evidence="2">
    <location>
        <begin position="179"/>
        <end position="262"/>
    </location>
</feature>
<dbReference type="EMBL" id="LM997413">
    <property type="protein sequence ID" value="CEA03592.1"/>
    <property type="molecule type" value="Genomic_DNA"/>
</dbReference>
<evidence type="ECO:0000313" key="3">
    <source>
        <dbReference type="EMBL" id="CEA03592.1"/>
    </source>
</evidence>
<reference evidence="3" key="1">
    <citation type="submission" date="2014-07" db="EMBL/GenBank/DDBJ databases">
        <authorList>
            <person name="Urmite Genomes Urmite Genomes"/>
        </authorList>
    </citation>
    <scope>NUCLEOTIDE SEQUENCE</scope>
    <source>
        <strain evidence="3">12M76_air</strain>
    </source>
</reference>
<dbReference type="PRINTS" id="PR01438">
    <property type="entry name" value="UNVRSLSTRESS"/>
</dbReference>
<comment type="similarity">
    <text evidence="1">Belongs to the universal stress protein A family.</text>
</comment>
<dbReference type="Gene3D" id="3.40.50.620">
    <property type="entry name" value="HUPs"/>
    <property type="match status" value="2"/>
</dbReference>